<evidence type="ECO:0000313" key="1">
    <source>
        <dbReference type="EMBL" id="OAF66735.1"/>
    </source>
</evidence>
<dbReference type="AlphaFoldDB" id="A0A177AXM0"/>
<feature type="non-terminal residue" evidence="1">
    <location>
        <position position="71"/>
    </location>
</feature>
<keyword evidence="2" id="KW-1185">Reference proteome</keyword>
<accession>A0A177AXM0</accession>
<proteinExistence type="predicted"/>
<comment type="caution">
    <text evidence="1">The sequence shown here is derived from an EMBL/GenBank/DDBJ whole genome shotgun (WGS) entry which is preliminary data.</text>
</comment>
<name>A0A177AXM0_9BILA</name>
<dbReference type="Proteomes" id="UP000078046">
    <property type="component" value="Unassembled WGS sequence"/>
</dbReference>
<dbReference type="EMBL" id="LWCA01000841">
    <property type="protein sequence ID" value="OAF66735.1"/>
    <property type="molecule type" value="Genomic_DNA"/>
</dbReference>
<evidence type="ECO:0000313" key="2">
    <source>
        <dbReference type="Proteomes" id="UP000078046"/>
    </source>
</evidence>
<gene>
    <name evidence="1" type="ORF">A3Q56_05534</name>
</gene>
<organism evidence="1 2">
    <name type="scientific">Intoshia linei</name>
    <dbReference type="NCBI Taxonomy" id="1819745"/>
    <lineage>
        <taxon>Eukaryota</taxon>
        <taxon>Metazoa</taxon>
        <taxon>Spiralia</taxon>
        <taxon>Lophotrochozoa</taxon>
        <taxon>Mesozoa</taxon>
        <taxon>Orthonectida</taxon>
        <taxon>Rhopaluridae</taxon>
        <taxon>Intoshia</taxon>
    </lineage>
</organism>
<reference evidence="1 2" key="1">
    <citation type="submission" date="2016-04" db="EMBL/GenBank/DDBJ databases">
        <title>The genome of Intoshia linei affirms orthonectids as highly simplified spiralians.</title>
        <authorList>
            <person name="Mikhailov K.V."/>
            <person name="Slusarev G.S."/>
            <person name="Nikitin M.A."/>
            <person name="Logacheva M.D."/>
            <person name="Penin A."/>
            <person name="Aleoshin V."/>
            <person name="Panchin Y.V."/>
        </authorList>
    </citation>
    <scope>NUCLEOTIDE SEQUENCE [LARGE SCALE GENOMIC DNA]</scope>
    <source>
        <strain evidence="1">Intl2013</strain>
        <tissue evidence="1">Whole animal</tissue>
    </source>
</reference>
<protein>
    <submittedName>
        <fullName evidence="1">Uncharacterized protein</fullName>
    </submittedName>
</protein>
<sequence length="71" mass="7989">MDMIEHIRIFDLKEKTNTYAAFKITNYEIFSKIKSNARAIVLLTNVKATDTSGSVVNEAIKSKLFGADIYS</sequence>